<dbReference type="PANTHER" id="PTHR30575">
    <property type="entry name" value="PEPTIDASE M20"/>
    <property type="match status" value="1"/>
</dbReference>
<dbReference type="SUPFAM" id="SSF53187">
    <property type="entry name" value="Zn-dependent exopeptidases"/>
    <property type="match status" value="1"/>
</dbReference>
<comment type="caution">
    <text evidence="3">The sequence shown here is derived from an EMBL/GenBank/DDBJ whole genome shotgun (WGS) entry which is preliminary data.</text>
</comment>
<protein>
    <recommendedName>
        <fullName evidence="1">Peptidase M20 domain-containing protein 2</fullName>
    </recommendedName>
</protein>
<evidence type="ECO:0000313" key="4">
    <source>
        <dbReference type="Proteomes" id="UP001200430"/>
    </source>
</evidence>
<accession>A0ABS9ENF0</accession>
<dbReference type="NCBIfam" id="TIGR01891">
    <property type="entry name" value="amidohydrolases"/>
    <property type="match status" value="1"/>
</dbReference>
<dbReference type="SUPFAM" id="SSF55031">
    <property type="entry name" value="Bacterial exopeptidase dimerisation domain"/>
    <property type="match status" value="1"/>
</dbReference>
<dbReference type="InterPro" id="IPR017439">
    <property type="entry name" value="Amidohydrolase"/>
</dbReference>
<dbReference type="Gene3D" id="3.40.630.10">
    <property type="entry name" value="Zn peptidases"/>
    <property type="match status" value="1"/>
</dbReference>
<organism evidence="3 4">
    <name type="scientific">Dethiosulfovibrio marinus</name>
    <dbReference type="NCBI Taxonomy" id="133532"/>
    <lineage>
        <taxon>Bacteria</taxon>
        <taxon>Thermotogati</taxon>
        <taxon>Synergistota</taxon>
        <taxon>Synergistia</taxon>
        <taxon>Synergistales</taxon>
        <taxon>Dethiosulfovibrionaceae</taxon>
        <taxon>Dethiosulfovibrio</taxon>
    </lineage>
</organism>
<evidence type="ECO:0000256" key="1">
    <source>
        <dbReference type="PIRNR" id="PIRNR037226"/>
    </source>
</evidence>
<dbReference type="RefSeq" id="WP_236099446.1">
    <property type="nucleotide sequence ID" value="NZ_JAKGUD010000007.1"/>
</dbReference>
<reference evidence="3 4" key="1">
    <citation type="submission" date="2022-01" db="EMBL/GenBank/DDBJ databases">
        <title>Dethiosulfovibrio faecalis sp. nov., a novel proteolytic, non-sulfur-reducing bacterium isolated from a marine aquaculture solid waste bioreactor.</title>
        <authorList>
            <person name="Grabowski S."/>
            <person name="Apolinario E."/>
            <person name="Schneider N."/>
            <person name="Marshall C.W."/>
            <person name="Sowers K.R."/>
        </authorList>
    </citation>
    <scope>NUCLEOTIDE SEQUENCE [LARGE SCALE GENOMIC DNA]</scope>
    <source>
        <strain evidence="3 4">DSM 12537</strain>
    </source>
</reference>
<dbReference type="InterPro" id="IPR052030">
    <property type="entry name" value="Peptidase_M20/M20A_hydrolases"/>
</dbReference>
<dbReference type="InterPro" id="IPR002933">
    <property type="entry name" value="Peptidase_M20"/>
</dbReference>
<feature type="domain" description="Peptidase M20 dimerisation" evidence="2">
    <location>
        <begin position="175"/>
        <end position="259"/>
    </location>
</feature>
<proteinExistence type="inferred from homology"/>
<name>A0ABS9ENF0_9BACT</name>
<dbReference type="Proteomes" id="UP001200430">
    <property type="component" value="Unassembled WGS sequence"/>
</dbReference>
<dbReference type="PANTHER" id="PTHR30575:SF0">
    <property type="entry name" value="XAA-ARG DIPEPTIDASE"/>
    <property type="match status" value="1"/>
</dbReference>
<keyword evidence="4" id="KW-1185">Reference proteome</keyword>
<dbReference type="InterPro" id="IPR011650">
    <property type="entry name" value="Peptidase_M20_dimer"/>
</dbReference>
<dbReference type="InterPro" id="IPR036264">
    <property type="entry name" value="Bact_exopeptidase_dim_dom"/>
</dbReference>
<dbReference type="EMBL" id="JAKGUD010000007">
    <property type="protein sequence ID" value="MCF4142724.1"/>
    <property type="molecule type" value="Genomic_DNA"/>
</dbReference>
<dbReference type="Pfam" id="PF01546">
    <property type="entry name" value="Peptidase_M20"/>
    <property type="match status" value="1"/>
</dbReference>
<evidence type="ECO:0000313" key="3">
    <source>
        <dbReference type="EMBL" id="MCF4142724.1"/>
    </source>
</evidence>
<dbReference type="Gene3D" id="3.30.70.360">
    <property type="match status" value="1"/>
</dbReference>
<gene>
    <name evidence="3" type="ORF">L2W38_07835</name>
</gene>
<sequence>MKNLYEELTSELDHVISENAVDAAALSDDLADNPELGGQEFRSSEKMSDFLQEAGLQVERPFMDIPTAYRATAGKGGPVVALLAEYDALPGLGHACGHCLSGAMSLLAGAALAKIAKKVEATLWVVGTPSEETDGAKVTMSEVGIFDEVALATMIHADSDRSHVGYRSLAMDALEFRFTGKAAHAAGAPWEGRNALNGVQLFFHAVDMLRQHVKPEVRMHGIISSGGEAPNIVPQEGAAKFYFRSPTRSYLNEITEKICDCARGSAMATGTEVSWSNVEFSFDEMIPNEPAERMMEGVFDELGVPYDPPHGAQGSSDVGNVSHRCPALQPQLSIMDVYAAHHTEEFERAVKTDRAHSAMETGARILTRAALKTWLNRDLREKMRSAISG</sequence>
<dbReference type="CDD" id="cd03887">
    <property type="entry name" value="M20_Acy1L2"/>
    <property type="match status" value="1"/>
</dbReference>
<evidence type="ECO:0000259" key="2">
    <source>
        <dbReference type="Pfam" id="PF07687"/>
    </source>
</evidence>
<dbReference type="Pfam" id="PF07687">
    <property type="entry name" value="M20_dimer"/>
    <property type="match status" value="1"/>
</dbReference>
<dbReference type="PIRSF" id="PIRSF037226">
    <property type="entry name" value="Amidohydrolase_ACY1L2_prd"/>
    <property type="match status" value="1"/>
</dbReference>
<dbReference type="InterPro" id="IPR017144">
    <property type="entry name" value="Xaa-Arg_dipeptidase"/>
</dbReference>
<comment type="similarity">
    <text evidence="1">Belongs to the peptidase M20A family.</text>
</comment>